<dbReference type="Gene3D" id="3.40.50.2000">
    <property type="entry name" value="Glycogen Phosphorylase B"/>
    <property type="match status" value="2"/>
</dbReference>
<dbReference type="GO" id="GO:0080043">
    <property type="term" value="F:quercetin 3-O-glucosyltransferase activity"/>
    <property type="evidence" value="ECO:0007669"/>
    <property type="project" value="TreeGrafter"/>
</dbReference>
<dbReference type="PANTHER" id="PTHR11926">
    <property type="entry name" value="GLUCOSYL/GLUCURONOSYL TRANSFERASES"/>
    <property type="match status" value="1"/>
</dbReference>
<reference evidence="3" key="1">
    <citation type="journal article" date="2016" name="J. Agric. Food Chem.">
        <title>Characterization of Three Glucosyltransferase Genes in Tartary Buckwheat and Their Expression after Cold Stress.</title>
        <authorList>
            <person name="Zhou J."/>
            <person name="Li C.L."/>
            <person name="Gao F."/>
            <person name="Luo X.P."/>
            <person name="Li Q.Q."/>
            <person name="Zhao H.X."/>
            <person name="Yao H.P."/>
            <person name="Chen H."/>
            <person name="Wang A.H."/>
            <person name="Wu Q."/>
        </authorList>
    </citation>
    <scope>NUCLEOTIDE SEQUENCE</scope>
</reference>
<evidence type="ECO:0000256" key="2">
    <source>
        <dbReference type="ARBA" id="ARBA00022679"/>
    </source>
</evidence>
<organism evidence="3">
    <name type="scientific">Fagopyrum tataricum</name>
    <name type="common">Tartarian buckwheat</name>
    <name type="synonym">Polygonum tataricum</name>
    <dbReference type="NCBI Taxonomy" id="62330"/>
    <lineage>
        <taxon>Eukaryota</taxon>
        <taxon>Viridiplantae</taxon>
        <taxon>Streptophyta</taxon>
        <taxon>Embryophyta</taxon>
        <taxon>Tracheophyta</taxon>
        <taxon>Spermatophyta</taxon>
        <taxon>Magnoliopsida</taxon>
        <taxon>eudicotyledons</taxon>
        <taxon>Gunneridae</taxon>
        <taxon>Pentapetalae</taxon>
        <taxon>Caryophyllales</taxon>
        <taxon>Polygonaceae</taxon>
        <taxon>Polygonoideae</taxon>
        <taxon>Fagopyreae</taxon>
        <taxon>Fagopyrum</taxon>
    </lineage>
</organism>
<sequence length="446" mass="48609">MKPKRHVAVCPFPLASHPATLLLLTQKLAAASPDVHFTFLTTSYAAGALPEFANVRIRHVGDGNSEGEEVRHPKERLRMFLEDASQNLRRSMAAAEEEVGLKICFVVADALLSKDCGEIAEEMKVKWVAIWTSGVASLAAHMYTDVLRTGIQDGGIEAHKKITADKYIPGFPPIPITELPYDVIYADLSSPGGRLLHLMSLTIPKAAAVAVNSSSHLETTISATLDSIFSHNLLHVGPFPLTLSSHGDDEKNDHDCLPWLDHHLSTTGPASVAYISFGTANAPPAEELIALAKALKVTDVPFLWSLPDDNYSLREILANGQGKVVSWAPQMRVLRHEAVGAHVTHCGWNSIMESIVTGVPMVCRPFMFAEQMLNKELVESVWGIGVEVESGKLTEDGAASAVEKVVSGDEGRRMRERIREMKRIAQEDAAQSSTQDFGKLLKIVTE</sequence>
<comment type="similarity">
    <text evidence="1">Belongs to the UDP-glycosyltransferase family.</text>
</comment>
<evidence type="ECO:0000313" key="3">
    <source>
        <dbReference type="EMBL" id="AOS85162.1"/>
    </source>
</evidence>
<dbReference type="SMR" id="A0A1D8D1Z9"/>
<dbReference type="Pfam" id="PF00201">
    <property type="entry name" value="UDPGT"/>
    <property type="match status" value="1"/>
</dbReference>
<accession>A0A1D8D1Z9</accession>
<dbReference type="CDD" id="cd03784">
    <property type="entry name" value="GT1_Gtf-like"/>
    <property type="match status" value="1"/>
</dbReference>
<name>A0A1D8D1Z9_FAGTA</name>
<dbReference type="GO" id="GO:0080044">
    <property type="term" value="F:quercetin 7-O-glucosyltransferase activity"/>
    <property type="evidence" value="ECO:0007669"/>
    <property type="project" value="TreeGrafter"/>
</dbReference>
<dbReference type="SUPFAM" id="SSF53756">
    <property type="entry name" value="UDP-Glycosyltransferase/glycogen phosphorylase"/>
    <property type="match status" value="1"/>
</dbReference>
<dbReference type="AlphaFoldDB" id="A0A1D8D1Z9"/>
<dbReference type="InterPro" id="IPR002213">
    <property type="entry name" value="UDP_glucos_trans"/>
</dbReference>
<dbReference type="EMBL" id="KX216512">
    <property type="protein sequence ID" value="AOS85162.1"/>
    <property type="molecule type" value="mRNA"/>
</dbReference>
<evidence type="ECO:0000256" key="1">
    <source>
        <dbReference type="ARBA" id="ARBA00009995"/>
    </source>
</evidence>
<dbReference type="PANTHER" id="PTHR11926:SF774">
    <property type="entry name" value="UDP-GLYCOSYLTRANSFERASE 85A1-RELATED"/>
    <property type="match status" value="1"/>
</dbReference>
<keyword evidence="2" id="KW-0808">Transferase</keyword>
<protein>
    <submittedName>
        <fullName evidence="3">UGT1</fullName>
    </submittedName>
</protein>
<proteinExistence type="evidence at transcript level"/>